<evidence type="ECO:0000313" key="3">
    <source>
        <dbReference type="Proteomes" id="UP001174909"/>
    </source>
</evidence>
<feature type="compositionally biased region" description="Polar residues" evidence="1">
    <location>
        <begin position="96"/>
        <end position="122"/>
    </location>
</feature>
<keyword evidence="3" id="KW-1185">Reference proteome</keyword>
<sequence>MAKATASKPFLWLVAIGFVGTIVLMSTVFSSIDHSAAVRCDLSLFLYLKVDKDKDPTYHKPGELFSNYHPADKVTPSVMLPTATPLQQPVAEHKSSTTPLNSTINATLSHPTTPRMSRDTQWSSSRPPPALSPKPSPELSARERSYVLSLDIAQQISGALHGYTDLATLGALLNLSTVEPYTVSTSLVGVPNVKQQLGQTALELSEIYDFDMLKSVLKTCSESNDHQMSNFETFLKRASREVIFVYMLTSLNIGKRFSFTSNRTIIAIDKRGNVTQKALERLNRWAAHVSPSNSSGFHVSHAFVIDAQPKKALHLSEILDVLGPAIRRNVARLGSATVLLNNWEGIHNKPDSANFYYIPEFVQRHCRSSIYKVNHSQSVVNTAQFLLKV</sequence>
<name>A0AA35R177_GEOBA</name>
<evidence type="ECO:0000313" key="2">
    <source>
        <dbReference type="EMBL" id="CAI7999197.1"/>
    </source>
</evidence>
<protein>
    <submittedName>
        <fullName evidence="2">Uncharacterized protein</fullName>
    </submittedName>
</protein>
<evidence type="ECO:0000256" key="1">
    <source>
        <dbReference type="SAM" id="MobiDB-lite"/>
    </source>
</evidence>
<feature type="region of interest" description="Disordered" evidence="1">
    <location>
        <begin position="88"/>
        <end position="139"/>
    </location>
</feature>
<proteinExistence type="predicted"/>
<gene>
    <name evidence="2" type="ORF">GBAR_LOCUS2643</name>
</gene>
<dbReference type="EMBL" id="CASHTH010000363">
    <property type="protein sequence ID" value="CAI7999197.1"/>
    <property type="molecule type" value="Genomic_DNA"/>
</dbReference>
<organism evidence="2 3">
    <name type="scientific">Geodia barretti</name>
    <name type="common">Barrett's horny sponge</name>
    <dbReference type="NCBI Taxonomy" id="519541"/>
    <lineage>
        <taxon>Eukaryota</taxon>
        <taxon>Metazoa</taxon>
        <taxon>Porifera</taxon>
        <taxon>Demospongiae</taxon>
        <taxon>Heteroscleromorpha</taxon>
        <taxon>Tetractinellida</taxon>
        <taxon>Astrophorina</taxon>
        <taxon>Geodiidae</taxon>
        <taxon>Geodia</taxon>
    </lineage>
</organism>
<reference evidence="2" key="1">
    <citation type="submission" date="2023-03" db="EMBL/GenBank/DDBJ databases">
        <authorList>
            <person name="Steffen K."/>
            <person name="Cardenas P."/>
        </authorList>
    </citation>
    <scope>NUCLEOTIDE SEQUENCE</scope>
</reference>
<dbReference type="Proteomes" id="UP001174909">
    <property type="component" value="Unassembled WGS sequence"/>
</dbReference>
<accession>A0AA35R177</accession>
<dbReference type="AlphaFoldDB" id="A0AA35R177"/>
<comment type="caution">
    <text evidence="2">The sequence shown here is derived from an EMBL/GenBank/DDBJ whole genome shotgun (WGS) entry which is preliminary data.</text>
</comment>
<feature type="compositionally biased region" description="Pro residues" evidence="1">
    <location>
        <begin position="126"/>
        <end position="136"/>
    </location>
</feature>